<reference evidence="2 3" key="1">
    <citation type="journal article" date="2023" name="Nucleic Acids Res.">
        <title>The hologenome of Daphnia magna reveals possible DNA methylation and microbiome-mediated evolution of the host genome.</title>
        <authorList>
            <person name="Chaturvedi A."/>
            <person name="Li X."/>
            <person name="Dhandapani V."/>
            <person name="Marshall H."/>
            <person name="Kissane S."/>
            <person name="Cuenca-Cambronero M."/>
            <person name="Asole G."/>
            <person name="Calvet F."/>
            <person name="Ruiz-Romero M."/>
            <person name="Marangio P."/>
            <person name="Guigo R."/>
            <person name="Rago D."/>
            <person name="Mirbahai L."/>
            <person name="Eastwood N."/>
            <person name="Colbourne J.K."/>
            <person name="Zhou J."/>
            <person name="Mallon E."/>
            <person name="Orsini L."/>
        </authorList>
    </citation>
    <scope>NUCLEOTIDE SEQUENCE [LARGE SCALE GENOMIC DNA]</scope>
    <source>
        <strain evidence="2">LRV0_1</strain>
    </source>
</reference>
<comment type="caution">
    <text evidence="2">The sequence shown here is derived from an EMBL/GenBank/DDBJ whole genome shotgun (WGS) entry which is preliminary data.</text>
</comment>
<protein>
    <submittedName>
        <fullName evidence="2">Uncharacterized protein</fullName>
    </submittedName>
</protein>
<dbReference type="Proteomes" id="UP001234178">
    <property type="component" value="Unassembled WGS sequence"/>
</dbReference>
<organism evidence="2 3">
    <name type="scientific">Daphnia magna</name>
    <dbReference type="NCBI Taxonomy" id="35525"/>
    <lineage>
        <taxon>Eukaryota</taxon>
        <taxon>Metazoa</taxon>
        <taxon>Ecdysozoa</taxon>
        <taxon>Arthropoda</taxon>
        <taxon>Crustacea</taxon>
        <taxon>Branchiopoda</taxon>
        <taxon>Diplostraca</taxon>
        <taxon>Cladocera</taxon>
        <taxon>Anomopoda</taxon>
        <taxon>Daphniidae</taxon>
        <taxon>Daphnia</taxon>
    </lineage>
</organism>
<sequence>MIISVRMYPPIHYCDVHECVPPCGVLRMDMMFRWKKPPLGSDSSGSDNCREPGGDPTTEPKLMVGNYGSNPANATRLELNEYYVEGEEW</sequence>
<feature type="region of interest" description="Disordered" evidence="1">
    <location>
        <begin position="38"/>
        <end position="71"/>
    </location>
</feature>
<proteinExistence type="predicted"/>
<dbReference type="EMBL" id="JAOYFB010000002">
    <property type="protein sequence ID" value="KAK4007883.1"/>
    <property type="molecule type" value="Genomic_DNA"/>
</dbReference>
<name>A0ABQ9Z4Q5_9CRUS</name>
<keyword evidence="3" id="KW-1185">Reference proteome</keyword>
<evidence type="ECO:0000313" key="2">
    <source>
        <dbReference type="EMBL" id="KAK4007883.1"/>
    </source>
</evidence>
<evidence type="ECO:0000256" key="1">
    <source>
        <dbReference type="SAM" id="MobiDB-lite"/>
    </source>
</evidence>
<accession>A0ABQ9Z4Q5</accession>
<evidence type="ECO:0000313" key="3">
    <source>
        <dbReference type="Proteomes" id="UP001234178"/>
    </source>
</evidence>
<gene>
    <name evidence="2" type="ORF">OUZ56_013032</name>
</gene>